<sequence length="128" mass="13027">MPSLAFARPLWPATLCALRDLTRLALAALVLAVGLGGVAATGQPARPDVTALPARPVANLVTARPVDSVRTAEQSPTQPARALAPTPEPDRAERLAAVPPVVAVAARPDRVRPAAAEGGATRRGPPTG</sequence>
<evidence type="ECO:0000313" key="3">
    <source>
        <dbReference type="Proteomes" id="UP000283832"/>
    </source>
</evidence>
<dbReference type="EMBL" id="QXEC01000016">
    <property type="protein sequence ID" value="RIV37052.1"/>
    <property type="molecule type" value="Genomic_DNA"/>
</dbReference>
<keyword evidence="3" id="KW-1185">Reference proteome</keyword>
<feature type="region of interest" description="Disordered" evidence="1">
    <location>
        <begin position="108"/>
        <end position="128"/>
    </location>
</feature>
<name>A0A418MSI1_9ACTN</name>
<evidence type="ECO:0000313" key="2">
    <source>
        <dbReference type="EMBL" id="RIV37052.1"/>
    </source>
</evidence>
<feature type="region of interest" description="Disordered" evidence="1">
    <location>
        <begin position="65"/>
        <end position="91"/>
    </location>
</feature>
<accession>A0A418MSI1</accession>
<organism evidence="2 3">
    <name type="scientific">Micromonospora radicis</name>
    <dbReference type="NCBI Taxonomy" id="1894971"/>
    <lineage>
        <taxon>Bacteria</taxon>
        <taxon>Bacillati</taxon>
        <taxon>Actinomycetota</taxon>
        <taxon>Actinomycetes</taxon>
        <taxon>Micromonosporales</taxon>
        <taxon>Micromonosporaceae</taxon>
        <taxon>Micromonospora</taxon>
    </lineage>
</organism>
<dbReference type="AlphaFoldDB" id="A0A418MSI1"/>
<gene>
    <name evidence="2" type="ORF">D2L64_17535</name>
</gene>
<proteinExistence type="predicted"/>
<dbReference type="Proteomes" id="UP000283832">
    <property type="component" value="Unassembled WGS sequence"/>
</dbReference>
<comment type="caution">
    <text evidence="2">The sequence shown here is derived from an EMBL/GenBank/DDBJ whole genome shotgun (WGS) entry which is preliminary data.</text>
</comment>
<reference evidence="2 3" key="1">
    <citation type="submission" date="2018-08" db="EMBL/GenBank/DDBJ databases">
        <title>Jishengella sp. nov., isolated from a root of Azadirachta indica A. Juss. var. siamensis Valenton.</title>
        <authorList>
            <person name="Kuncharoen N."/>
            <person name="Tanasupawat S."/>
            <person name="Kudo T."/>
            <person name="Ohkuma M."/>
        </authorList>
    </citation>
    <scope>NUCLEOTIDE SEQUENCE [LARGE SCALE GENOMIC DNA]</scope>
    <source>
        <strain evidence="2 3">AZ1-13</strain>
    </source>
</reference>
<evidence type="ECO:0000256" key="1">
    <source>
        <dbReference type="SAM" id="MobiDB-lite"/>
    </source>
</evidence>
<dbReference type="RefSeq" id="WP_119577895.1">
    <property type="nucleotide sequence ID" value="NZ_QXEC01000016.1"/>
</dbReference>
<protein>
    <submittedName>
        <fullName evidence="2">Uncharacterized protein</fullName>
    </submittedName>
</protein>